<dbReference type="InterPro" id="IPR036046">
    <property type="entry name" value="Acylphosphatase-like_dom_sf"/>
</dbReference>
<dbReference type="InterPro" id="IPR001792">
    <property type="entry name" value="Acylphosphatase-like_dom"/>
</dbReference>
<dbReference type="RefSeq" id="WP_188523013.1">
    <property type="nucleotide sequence ID" value="NZ_BMDG01000004.1"/>
</dbReference>
<organism evidence="9 10">
    <name type="scientific">Isoptericola cucumis</name>
    <dbReference type="NCBI Taxonomy" id="1776856"/>
    <lineage>
        <taxon>Bacteria</taxon>
        <taxon>Bacillati</taxon>
        <taxon>Actinomycetota</taxon>
        <taxon>Actinomycetes</taxon>
        <taxon>Micrococcales</taxon>
        <taxon>Promicromonosporaceae</taxon>
        <taxon>Isoptericola</taxon>
    </lineage>
</organism>
<dbReference type="PANTHER" id="PTHR47268:SF4">
    <property type="entry name" value="ACYLPHOSPHATASE"/>
    <property type="match status" value="1"/>
</dbReference>
<dbReference type="Pfam" id="PF00708">
    <property type="entry name" value="Acylphosphatase"/>
    <property type="match status" value="1"/>
</dbReference>
<evidence type="ECO:0000256" key="1">
    <source>
        <dbReference type="ARBA" id="ARBA00005614"/>
    </source>
</evidence>
<dbReference type="SUPFAM" id="SSF54975">
    <property type="entry name" value="Acylphosphatase/BLUF domain-like"/>
    <property type="match status" value="1"/>
</dbReference>
<name>A0ABQ2B602_9MICO</name>
<dbReference type="Proteomes" id="UP000632535">
    <property type="component" value="Unassembled WGS sequence"/>
</dbReference>
<evidence type="ECO:0000256" key="6">
    <source>
        <dbReference type="RuleBase" id="RU000553"/>
    </source>
</evidence>
<keyword evidence="10" id="KW-1185">Reference proteome</keyword>
<dbReference type="InterPro" id="IPR017968">
    <property type="entry name" value="Acylphosphatase_CS"/>
</dbReference>
<evidence type="ECO:0000259" key="8">
    <source>
        <dbReference type="PROSITE" id="PS51160"/>
    </source>
</evidence>
<dbReference type="InterPro" id="IPR020456">
    <property type="entry name" value="Acylphosphatase"/>
</dbReference>
<evidence type="ECO:0000313" key="9">
    <source>
        <dbReference type="EMBL" id="GGI07160.1"/>
    </source>
</evidence>
<dbReference type="PROSITE" id="PS00150">
    <property type="entry name" value="ACYLPHOSPHATASE_1"/>
    <property type="match status" value="1"/>
</dbReference>
<feature type="domain" description="Acylphosphatase-like" evidence="8">
    <location>
        <begin position="4"/>
        <end position="90"/>
    </location>
</feature>
<evidence type="ECO:0000256" key="7">
    <source>
        <dbReference type="RuleBase" id="RU004168"/>
    </source>
</evidence>
<dbReference type="EMBL" id="BMDG01000004">
    <property type="protein sequence ID" value="GGI07160.1"/>
    <property type="molecule type" value="Genomic_DNA"/>
</dbReference>
<comment type="similarity">
    <text evidence="1 7">Belongs to the acylphosphatase family.</text>
</comment>
<evidence type="ECO:0000256" key="5">
    <source>
        <dbReference type="PROSITE-ProRule" id="PRU00520"/>
    </source>
</evidence>
<protein>
    <recommendedName>
        <fullName evidence="3 5">Acylphosphatase</fullName>
        <ecNumber evidence="2 5">3.6.1.7</ecNumber>
    </recommendedName>
</protein>
<dbReference type="PROSITE" id="PS00151">
    <property type="entry name" value="ACYLPHOSPHATASE_2"/>
    <property type="match status" value="1"/>
</dbReference>
<sequence>MGIRVRAVVTGRVQGVGFRWTTAQGAARHGVTGFVRNLPDGSVEAEVEGDRSDVDAMLALLRTGPPGAAVADVAVQEIPPRGGAGFDVRG</sequence>
<dbReference type="PRINTS" id="PR00112">
    <property type="entry name" value="ACYLPHPHTASE"/>
</dbReference>
<feature type="active site" evidence="5">
    <location>
        <position position="37"/>
    </location>
</feature>
<dbReference type="Gene3D" id="3.30.70.100">
    <property type="match status" value="1"/>
</dbReference>
<evidence type="ECO:0000313" key="10">
    <source>
        <dbReference type="Proteomes" id="UP000632535"/>
    </source>
</evidence>
<proteinExistence type="inferred from homology"/>
<keyword evidence="5 6" id="KW-0378">Hydrolase</keyword>
<accession>A0ABQ2B602</accession>
<gene>
    <name evidence="9" type="ORF">GCM10007368_14780</name>
</gene>
<evidence type="ECO:0000256" key="2">
    <source>
        <dbReference type="ARBA" id="ARBA00012150"/>
    </source>
</evidence>
<reference evidence="10" key="1">
    <citation type="journal article" date="2019" name="Int. J. Syst. Evol. Microbiol.">
        <title>The Global Catalogue of Microorganisms (GCM) 10K type strain sequencing project: providing services to taxonomists for standard genome sequencing and annotation.</title>
        <authorList>
            <consortium name="The Broad Institute Genomics Platform"/>
            <consortium name="The Broad Institute Genome Sequencing Center for Infectious Disease"/>
            <person name="Wu L."/>
            <person name="Ma J."/>
        </authorList>
    </citation>
    <scope>NUCLEOTIDE SEQUENCE [LARGE SCALE GENOMIC DNA]</scope>
    <source>
        <strain evidence="10">CCM 8653</strain>
    </source>
</reference>
<dbReference type="PANTHER" id="PTHR47268">
    <property type="entry name" value="ACYLPHOSPHATASE"/>
    <property type="match status" value="1"/>
</dbReference>
<evidence type="ECO:0000256" key="3">
    <source>
        <dbReference type="ARBA" id="ARBA00015991"/>
    </source>
</evidence>
<feature type="active site" evidence="5">
    <location>
        <position position="19"/>
    </location>
</feature>
<comment type="caution">
    <text evidence="9">The sequence shown here is derived from an EMBL/GenBank/DDBJ whole genome shotgun (WGS) entry which is preliminary data.</text>
</comment>
<comment type="catalytic activity">
    <reaction evidence="4 5 6">
        <text>an acyl phosphate + H2O = a carboxylate + phosphate + H(+)</text>
        <dbReference type="Rhea" id="RHEA:14965"/>
        <dbReference type="ChEBI" id="CHEBI:15377"/>
        <dbReference type="ChEBI" id="CHEBI:15378"/>
        <dbReference type="ChEBI" id="CHEBI:29067"/>
        <dbReference type="ChEBI" id="CHEBI:43474"/>
        <dbReference type="ChEBI" id="CHEBI:59918"/>
        <dbReference type="EC" id="3.6.1.7"/>
    </reaction>
</comment>
<evidence type="ECO:0000256" key="4">
    <source>
        <dbReference type="ARBA" id="ARBA00047645"/>
    </source>
</evidence>
<dbReference type="PROSITE" id="PS51160">
    <property type="entry name" value="ACYLPHOSPHATASE_3"/>
    <property type="match status" value="1"/>
</dbReference>
<dbReference type="EC" id="3.6.1.7" evidence="2 5"/>